<evidence type="ECO:0008006" key="4">
    <source>
        <dbReference type="Google" id="ProtNLM"/>
    </source>
</evidence>
<dbReference type="STRING" id="479433.Caci_0442"/>
<dbReference type="OrthoDB" id="8440251at2"/>
<accession>C7PX43</accession>
<protein>
    <recommendedName>
        <fullName evidence="4">Pentapeptide repeat protein</fullName>
    </recommendedName>
</protein>
<name>C7PX43_CATAD</name>
<dbReference type="EMBL" id="CP001700">
    <property type="protein sequence ID" value="ACU69394.1"/>
    <property type="molecule type" value="Genomic_DNA"/>
</dbReference>
<dbReference type="Gene3D" id="2.160.20.80">
    <property type="entry name" value="E3 ubiquitin-protein ligase SopA"/>
    <property type="match status" value="1"/>
</dbReference>
<evidence type="ECO:0000313" key="2">
    <source>
        <dbReference type="EMBL" id="ACU69394.1"/>
    </source>
</evidence>
<proteinExistence type="predicted"/>
<keyword evidence="1" id="KW-0812">Transmembrane</keyword>
<sequence length="397" mass="41979">MGQDSQNSDSLGRRRAPALARWPLGRVAFATFCATLALALGVLAGVLGWLGLLSRSSFRSSPGTALDVVKLVLGAVAGVGALVGLVIAYRRQLVAETADDRERTRLFNERFNAAAEQLGSDRAGVRQAGIYSMEGLADDWPAGRQKCVDVLCALARRGHVLQPPADAPIEDRLAWDDDRQFRHAIMRVVADHLRPAAAVPWRGGNFDFTGALVDGGDFEGIELTGGRLVFAGARFVAGAPLVLRGSRIDGGLLDVRGAVFDSGALDLSKASVGPQATVNFSDVLFQDGYIDIRTTTIEGCCYLCRATMSGAEIELSESSLRGTIDFRDARLAGGVMRFDGAVVAPERFRFAGARFEGATLDFSGAQVDGLLDFGTAASPTGVMLPPTPTVAPHSAPE</sequence>
<gene>
    <name evidence="2" type="ordered locus">Caci_0442</name>
</gene>
<dbReference type="AlphaFoldDB" id="C7PX43"/>
<keyword evidence="3" id="KW-1185">Reference proteome</keyword>
<dbReference type="eggNOG" id="COG1357">
    <property type="taxonomic scope" value="Bacteria"/>
</dbReference>
<feature type="transmembrane region" description="Helical" evidence="1">
    <location>
        <begin position="71"/>
        <end position="89"/>
    </location>
</feature>
<evidence type="ECO:0000256" key="1">
    <source>
        <dbReference type="SAM" id="Phobius"/>
    </source>
</evidence>
<keyword evidence="1" id="KW-1133">Transmembrane helix</keyword>
<dbReference type="Pfam" id="PF13576">
    <property type="entry name" value="Pentapeptide_3"/>
    <property type="match status" value="1"/>
</dbReference>
<feature type="transmembrane region" description="Helical" evidence="1">
    <location>
        <begin position="27"/>
        <end position="50"/>
    </location>
</feature>
<dbReference type="Proteomes" id="UP000000851">
    <property type="component" value="Chromosome"/>
</dbReference>
<dbReference type="KEGG" id="cai:Caci_0442"/>
<evidence type="ECO:0000313" key="3">
    <source>
        <dbReference type="Proteomes" id="UP000000851"/>
    </source>
</evidence>
<dbReference type="InParanoid" id="C7PX43"/>
<reference evidence="2 3" key="1">
    <citation type="journal article" date="2009" name="Stand. Genomic Sci.">
        <title>Complete genome sequence of Catenulispora acidiphila type strain (ID 139908).</title>
        <authorList>
            <person name="Copeland A."/>
            <person name="Lapidus A."/>
            <person name="Glavina Del Rio T."/>
            <person name="Nolan M."/>
            <person name="Lucas S."/>
            <person name="Chen F."/>
            <person name="Tice H."/>
            <person name="Cheng J.F."/>
            <person name="Bruce D."/>
            <person name="Goodwin L."/>
            <person name="Pitluck S."/>
            <person name="Mikhailova N."/>
            <person name="Pati A."/>
            <person name="Ivanova N."/>
            <person name="Mavromatis K."/>
            <person name="Chen A."/>
            <person name="Palaniappan K."/>
            <person name="Chain P."/>
            <person name="Land M."/>
            <person name="Hauser L."/>
            <person name="Chang Y.J."/>
            <person name="Jeffries C.D."/>
            <person name="Chertkov O."/>
            <person name="Brettin T."/>
            <person name="Detter J.C."/>
            <person name="Han C."/>
            <person name="Ali Z."/>
            <person name="Tindall B.J."/>
            <person name="Goker M."/>
            <person name="Bristow J."/>
            <person name="Eisen J.A."/>
            <person name="Markowitz V."/>
            <person name="Hugenholtz P."/>
            <person name="Kyrpides N.C."/>
            <person name="Klenk H.P."/>
        </authorList>
    </citation>
    <scope>NUCLEOTIDE SEQUENCE [LARGE SCALE GENOMIC DNA]</scope>
    <source>
        <strain evidence="3">DSM 44928 / JCM 14897 / NBRC 102108 / NRRL B-24433 / ID139908</strain>
    </source>
</reference>
<dbReference type="HOGENOM" id="CLU_029034_0_0_11"/>
<dbReference type="InterPro" id="IPR001646">
    <property type="entry name" value="5peptide_repeat"/>
</dbReference>
<organism evidence="2 3">
    <name type="scientific">Catenulispora acidiphila (strain DSM 44928 / JCM 14897 / NBRC 102108 / NRRL B-24433 / ID139908)</name>
    <dbReference type="NCBI Taxonomy" id="479433"/>
    <lineage>
        <taxon>Bacteria</taxon>
        <taxon>Bacillati</taxon>
        <taxon>Actinomycetota</taxon>
        <taxon>Actinomycetes</taxon>
        <taxon>Catenulisporales</taxon>
        <taxon>Catenulisporaceae</taxon>
        <taxon>Catenulispora</taxon>
    </lineage>
</organism>
<keyword evidence="1" id="KW-0472">Membrane</keyword>
<dbReference type="RefSeq" id="WP_012784689.1">
    <property type="nucleotide sequence ID" value="NC_013131.1"/>
</dbReference>